<reference evidence="1" key="1">
    <citation type="submission" date="2021-06" db="EMBL/GenBank/DDBJ databases">
        <authorList>
            <person name="Kallberg Y."/>
            <person name="Tangrot J."/>
            <person name="Rosling A."/>
        </authorList>
    </citation>
    <scope>NUCLEOTIDE SEQUENCE</scope>
    <source>
        <strain evidence="1">CL356</strain>
    </source>
</reference>
<name>A0ACA9LM98_9GLOM</name>
<evidence type="ECO:0000313" key="1">
    <source>
        <dbReference type="EMBL" id="CAG8538790.1"/>
    </source>
</evidence>
<organism evidence="1 2">
    <name type="scientific">Acaulospora colombiana</name>
    <dbReference type="NCBI Taxonomy" id="27376"/>
    <lineage>
        <taxon>Eukaryota</taxon>
        <taxon>Fungi</taxon>
        <taxon>Fungi incertae sedis</taxon>
        <taxon>Mucoromycota</taxon>
        <taxon>Glomeromycotina</taxon>
        <taxon>Glomeromycetes</taxon>
        <taxon>Diversisporales</taxon>
        <taxon>Acaulosporaceae</taxon>
        <taxon>Acaulospora</taxon>
    </lineage>
</organism>
<accession>A0ACA9LM98</accession>
<gene>
    <name evidence="1" type="ORF">ACOLOM_LOCUS4385</name>
</gene>
<dbReference type="EMBL" id="CAJVPT010007208">
    <property type="protein sequence ID" value="CAG8538790.1"/>
    <property type="molecule type" value="Genomic_DNA"/>
</dbReference>
<protein>
    <submittedName>
        <fullName evidence="1">13169_t:CDS:1</fullName>
    </submittedName>
</protein>
<sequence>MKNKPFSSEDTRPTKRARAWDDYEKNRIESAFSVWGAGSIPQPDLSYFVFKIFKEHDVEFIRAPYSALGQ</sequence>
<proteinExistence type="predicted"/>
<comment type="caution">
    <text evidence="1">The sequence shown here is derived from an EMBL/GenBank/DDBJ whole genome shotgun (WGS) entry which is preliminary data.</text>
</comment>
<keyword evidence="2" id="KW-1185">Reference proteome</keyword>
<evidence type="ECO:0000313" key="2">
    <source>
        <dbReference type="Proteomes" id="UP000789525"/>
    </source>
</evidence>
<feature type="non-terminal residue" evidence="1">
    <location>
        <position position="70"/>
    </location>
</feature>
<dbReference type="Proteomes" id="UP000789525">
    <property type="component" value="Unassembled WGS sequence"/>
</dbReference>